<dbReference type="InterPro" id="IPR012338">
    <property type="entry name" value="Beta-lactam/transpept-like"/>
</dbReference>
<reference evidence="3" key="1">
    <citation type="submission" date="2021-01" db="EMBL/GenBank/DDBJ databases">
        <authorList>
            <person name="Corre E."/>
            <person name="Pelletier E."/>
            <person name="Niang G."/>
            <person name="Scheremetjew M."/>
            <person name="Finn R."/>
            <person name="Kale V."/>
            <person name="Holt S."/>
            <person name="Cochrane G."/>
            <person name="Meng A."/>
            <person name="Brown T."/>
            <person name="Cohen L."/>
        </authorList>
    </citation>
    <scope>NUCLEOTIDE SEQUENCE</scope>
    <source>
        <strain evidence="3">NY070348D</strain>
    </source>
</reference>
<organism evidence="3">
    <name type="scientific">Mucochytrium quahogii</name>
    <dbReference type="NCBI Taxonomy" id="96639"/>
    <lineage>
        <taxon>Eukaryota</taxon>
        <taxon>Sar</taxon>
        <taxon>Stramenopiles</taxon>
        <taxon>Bigyra</taxon>
        <taxon>Labyrinthulomycetes</taxon>
        <taxon>Thraustochytrida</taxon>
        <taxon>Thraustochytriidae</taxon>
        <taxon>Mucochytrium</taxon>
    </lineage>
</organism>
<name>A0A7S2RM81_9STRA</name>
<dbReference type="InterPro" id="IPR001466">
    <property type="entry name" value="Beta-lactam-related"/>
</dbReference>
<dbReference type="Pfam" id="PF00144">
    <property type="entry name" value="Beta-lactamase"/>
    <property type="match status" value="2"/>
</dbReference>
<feature type="compositionally biased region" description="Polar residues" evidence="1">
    <location>
        <begin position="279"/>
        <end position="290"/>
    </location>
</feature>
<dbReference type="EMBL" id="HBHK01007969">
    <property type="protein sequence ID" value="CAD9675057.1"/>
    <property type="molecule type" value="Transcribed_RNA"/>
</dbReference>
<proteinExistence type="predicted"/>
<evidence type="ECO:0000256" key="1">
    <source>
        <dbReference type="SAM" id="MobiDB-lite"/>
    </source>
</evidence>
<gene>
    <name evidence="3" type="ORF">QSP1433_LOCUS4923</name>
</gene>
<dbReference type="InterPro" id="IPR052907">
    <property type="entry name" value="Beta-lactamase/esterase"/>
</dbReference>
<dbReference type="PANTHER" id="PTHR43319">
    <property type="entry name" value="BETA-LACTAMASE-RELATED"/>
    <property type="match status" value="1"/>
</dbReference>
<dbReference type="PANTHER" id="PTHR43319:SF3">
    <property type="entry name" value="BETA-LACTAMASE-RELATED DOMAIN-CONTAINING PROTEIN"/>
    <property type="match status" value="1"/>
</dbReference>
<feature type="domain" description="Beta-lactamase-related" evidence="2">
    <location>
        <begin position="65"/>
        <end position="221"/>
    </location>
</feature>
<accession>A0A7S2RM81</accession>
<dbReference type="SUPFAM" id="SSF56601">
    <property type="entry name" value="beta-lactamase/transpeptidase-like"/>
    <property type="match status" value="1"/>
</dbReference>
<sequence length="499" mass="53729">MGDYAKVGLLKHNLKASSADAQSINPAVPKSPRRMSLNSRVGDLIKNAAKVPWEPSTEEGFAVEDFLGCQVFCMQNNQVVVDAYGGVLDELVLDIVSEKTLFPLMDLTRVIPVLILLNLVDNKVVSLSDPIALHWAEFKDKRLTIQQLLSYSSQIEDLINPSIAASRFKNESELHALFETTQPPFVIGAGSTSKYTMLTFGYIISGLLRGVMKQSLSETFETFLKKSIGQEDLCLCADGLLSQGDGSRTVATVRNGFARALRGIVMGGGPGAASLFNSSSGVDLKSQPNPSKKEGKAATDAIEPSLLNASQGQPWTEAKSDYETPEPAPSVKPESVATTKAVGGPLDTMDITLPSGVLLDPCSVNSRAVRDCIVPSFSGFGTASAFTRFVENMVFSLSEETLSRLCTTVLTKETNQLFGTWNWGYGFQVYKLEPSGVHALVHHAFGGSLLVIVPSKKIVLTVLVNCLTLDRTFTREVVSLVLKELGLSSGGTELFGGMF</sequence>
<evidence type="ECO:0000313" key="3">
    <source>
        <dbReference type="EMBL" id="CAD9675057.1"/>
    </source>
</evidence>
<protein>
    <recommendedName>
        <fullName evidence="2">Beta-lactamase-related domain-containing protein</fullName>
    </recommendedName>
</protein>
<dbReference type="AlphaFoldDB" id="A0A7S2RM81"/>
<feature type="region of interest" description="Disordered" evidence="1">
    <location>
        <begin position="279"/>
        <end position="343"/>
    </location>
</feature>
<evidence type="ECO:0000259" key="2">
    <source>
        <dbReference type="Pfam" id="PF00144"/>
    </source>
</evidence>
<feature type="domain" description="Beta-lactamase-related" evidence="2">
    <location>
        <begin position="339"/>
        <end position="469"/>
    </location>
</feature>
<dbReference type="Gene3D" id="3.40.710.10">
    <property type="entry name" value="DD-peptidase/beta-lactamase superfamily"/>
    <property type="match status" value="2"/>
</dbReference>